<keyword evidence="1" id="KW-0732">Signal</keyword>
<reference evidence="5" key="2">
    <citation type="submission" date="2020-09" db="EMBL/GenBank/DDBJ databases">
        <authorList>
            <person name="Sun Q."/>
            <person name="Zhou Y."/>
        </authorList>
    </citation>
    <scope>NUCLEOTIDE SEQUENCE</scope>
    <source>
        <strain evidence="5">CGMCC 1.7081</strain>
    </source>
</reference>
<accession>A0A8J3MBG6</accession>
<dbReference type="GO" id="GO:0019867">
    <property type="term" value="C:outer membrane"/>
    <property type="evidence" value="ECO:0007669"/>
    <property type="project" value="InterPro"/>
</dbReference>
<evidence type="ECO:0000256" key="2">
    <source>
        <dbReference type="ARBA" id="ARBA00023136"/>
    </source>
</evidence>
<comment type="caution">
    <text evidence="5">The sequence shown here is derived from an EMBL/GenBank/DDBJ whole genome shotgun (WGS) entry which is preliminary data.</text>
</comment>
<reference evidence="5" key="1">
    <citation type="journal article" date="2014" name="Int. J. Syst. Evol. Microbiol.">
        <title>Complete genome sequence of Corynebacterium casei LMG S-19264T (=DSM 44701T), isolated from a smear-ripened cheese.</title>
        <authorList>
            <consortium name="US DOE Joint Genome Institute (JGI-PGF)"/>
            <person name="Walter F."/>
            <person name="Albersmeier A."/>
            <person name="Kalinowski J."/>
            <person name="Ruckert C."/>
        </authorList>
    </citation>
    <scope>NUCLEOTIDE SEQUENCE</scope>
    <source>
        <strain evidence="5">CGMCC 1.7081</strain>
    </source>
</reference>
<evidence type="ECO:0000313" key="5">
    <source>
        <dbReference type="EMBL" id="GHG80106.1"/>
    </source>
</evidence>
<evidence type="ECO:0000313" key="6">
    <source>
        <dbReference type="Proteomes" id="UP000611500"/>
    </source>
</evidence>
<proteinExistence type="predicted"/>
<dbReference type="EMBL" id="BNAP01000001">
    <property type="protein sequence ID" value="GHG80106.1"/>
    <property type="molecule type" value="Genomic_DNA"/>
</dbReference>
<keyword evidence="6" id="KW-1185">Reference proteome</keyword>
<organism evidence="5 6">
    <name type="scientific">Pseudodonghicola xiamenensis</name>
    <dbReference type="NCBI Taxonomy" id="337702"/>
    <lineage>
        <taxon>Bacteria</taxon>
        <taxon>Pseudomonadati</taxon>
        <taxon>Pseudomonadota</taxon>
        <taxon>Alphaproteobacteria</taxon>
        <taxon>Rhodobacterales</taxon>
        <taxon>Paracoccaceae</taxon>
        <taxon>Pseudodonghicola</taxon>
    </lineage>
</organism>
<evidence type="ECO:0000259" key="4">
    <source>
        <dbReference type="Pfam" id="PF04355"/>
    </source>
</evidence>
<dbReference type="Gene3D" id="3.30.1450.10">
    <property type="match status" value="1"/>
</dbReference>
<dbReference type="InterPro" id="IPR007450">
    <property type="entry name" value="BamE_dom"/>
</dbReference>
<sequence>MTVFVPPLKTGLRATLLGIALLAMTGCVAIYRNHGYVPPEDELNAIKVGVDTRDTVLEQVGPPTSSGVLKDSGFYYVESRMRHYGPMEPKVVSREVVAINFDKRGVVSGIERYGLEDGKVIPLQRRVTSSSVDDKTFLRQLLGNLGRFNPANALE</sequence>
<keyword evidence="2 3" id="KW-0472">Membrane</keyword>
<keyword evidence="3" id="KW-0812">Transmembrane</keyword>
<protein>
    <submittedName>
        <fullName evidence="5">Outer membrane protein assembly factor BamE</fullName>
    </submittedName>
</protein>
<dbReference type="InterPro" id="IPR037873">
    <property type="entry name" value="BamE-like"/>
</dbReference>
<dbReference type="Pfam" id="PF04355">
    <property type="entry name" value="BamE"/>
    <property type="match status" value="1"/>
</dbReference>
<keyword evidence="3" id="KW-1133">Transmembrane helix</keyword>
<feature type="transmembrane region" description="Helical" evidence="3">
    <location>
        <begin position="12"/>
        <end position="31"/>
    </location>
</feature>
<dbReference type="RefSeq" id="WP_028092052.1">
    <property type="nucleotide sequence ID" value="NZ_BNAP01000001.1"/>
</dbReference>
<dbReference type="Proteomes" id="UP000611500">
    <property type="component" value="Unassembled WGS sequence"/>
</dbReference>
<gene>
    <name evidence="5" type="ORF">GCM10010961_02920</name>
</gene>
<name>A0A8J3MBG6_9RHOB</name>
<evidence type="ECO:0000256" key="1">
    <source>
        <dbReference type="ARBA" id="ARBA00022729"/>
    </source>
</evidence>
<dbReference type="AlphaFoldDB" id="A0A8J3MBG6"/>
<evidence type="ECO:0000256" key="3">
    <source>
        <dbReference type="SAM" id="Phobius"/>
    </source>
</evidence>
<feature type="domain" description="Outer membrane protein assembly factor BamE" evidence="4">
    <location>
        <begin position="35"/>
        <end position="110"/>
    </location>
</feature>